<keyword evidence="3" id="KW-0540">Nuclease</keyword>
<name>A0A1N6ZVD8_9EURY</name>
<dbReference type="InterPro" id="IPR036691">
    <property type="entry name" value="Endo/exonu/phosph_ase_sf"/>
</dbReference>
<protein>
    <submittedName>
        <fullName evidence="3">Exonuclease III</fullName>
    </submittedName>
</protein>
<dbReference type="Gene3D" id="3.60.10.10">
    <property type="entry name" value="Endonuclease/exonuclease/phosphatase"/>
    <property type="match status" value="1"/>
</dbReference>
<dbReference type="Proteomes" id="UP000187321">
    <property type="component" value="Chromosome"/>
</dbReference>
<feature type="domain" description="Endonuclease/exonuclease/phosphatase" evidence="1">
    <location>
        <begin position="4"/>
        <end position="276"/>
    </location>
</feature>
<dbReference type="EMBL" id="CP019327">
    <property type="protein sequence ID" value="APX95231.1"/>
    <property type="molecule type" value="Genomic_DNA"/>
</dbReference>
<evidence type="ECO:0000259" key="1">
    <source>
        <dbReference type="Pfam" id="PF03372"/>
    </source>
</evidence>
<evidence type="ECO:0000313" key="2">
    <source>
        <dbReference type="EMBL" id="APX95231.1"/>
    </source>
</evidence>
<dbReference type="GO" id="GO:0004527">
    <property type="term" value="F:exonuclease activity"/>
    <property type="evidence" value="ECO:0007669"/>
    <property type="project" value="UniProtKB-KW"/>
</dbReference>
<dbReference type="KEGG" id="hda:BB347_00655"/>
<reference evidence="2 5" key="1">
    <citation type="submission" date="2017-01" db="EMBL/GenBank/DDBJ databases">
        <title>Complete genome sequence of Haloterrigena daqingensis type strain (JX313T).</title>
        <authorList>
            <person name="Shuang W."/>
        </authorList>
    </citation>
    <scope>NUCLEOTIDE SEQUENCE [LARGE SCALE GENOMIC DNA]</scope>
    <source>
        <strain evidence="2 5">JX313</strain>
    </source>
</reference>
<proteinExistence type="predicted"/>
<accession>A0A1N6ZVD8</accession>
<evidence type="ECO:0000313" key="3">
    <source>
        <dbReference type="EMBL" id="SIR30798.1"/>
    </source>
</evidence>
<dbReference type="RefSeq" id="WP_076579475.1">
    <property type="nucleotide sequence ID" value="NZ_CP019327.1"/>
</dbReference>
<dbReference type="EMBL" id="FTNP01000001">
    <property type="protein sequence ID" value="SIR30798.1"/>
    <property type="molecule type" value="Genomic_DNA"/>
</dbReference>
<keyword evidence="3" id="KW-0378">Hydrolase</keyword>
<dbReference type="GeneID" id="30954408"/>
<gene>
    <name evidence="2" type="ORF">BB347_00655</name>
    <name evidence="3" type="ORF">SAMN05421809_0933</name>
</gene>
<keyword evidence="4" id="KW-1185">Reference proteome</keyword>
<sequence length="285" mass="32732">MRVLTWNVKGAFPYQAEDEIAAQFEYLKNLNNKPDLLMLNEVNQYRREFIRNLVTDELGYEGVVDTLSWANELRDSEVPPHHDIGHTNGNLTAVRDADCIEHTPLELFDETYDNEDSKHLSTHYPEKILVTTCELAGGEIEIWNVRAVPGSMKGEEKIKIFETVFQRILNGEERHRILAGDFNSPDTELADGQVVTYINDKDPKIRDRWRNAALNILKGLGHVGMVDVFRYQWGYGDVDTLDESFGNSRFDHIIASEELNPIDCFYDRESFEHSDHAALIADFDP</sequence>
<evidence type="ECO:0000313" key="5">
    <source>
        <dbReference type="Proteomes" id="UP000187321"/>
    </source>
</evidence>
<dbReference type="OrthoDB" id="338669at2157"/>
<reference evidence="3 4" key="2">
    <citation type="submission" date="2017-01" db="EMBL/GenBank/DDBJ databases">
        <authorList>
            <person name="Mah S.A."/>
            <person name="Swanson W.J."/>
            <person name="Moy G.W."/>
            <person name="Vacquier V.D."/>
        </authorList>
    </citation>
    <scope>NUCLEOTIDE SEQUENCE [LARGE SCALE GENOMIC DNA]</scope>
    <source>
        <strain evidence="3 4">CGMCC 1.8909</strain>
    </source>
</reference>
<dbReference type="Proteomes" id="UP000185687">
    <property type="component" value="Unassembled WGS sequence"/>
</dbReference>
<dbReference type="SUPFAM" id="SSF56219">
    <property type="entry name" value="DNase I-like"/>
    <property type="match status" value="1"/>
</dbReference>
<keyword evidence="3" id="KW-0269">Exonuclease</keyword>
<organism evidence="3 4">
    <name type="scientific">Natronorubrum daqingense</name>
    <dbReference type="NCBI Taxonomy" id="588898"/>
    <lineage>
        <taxon>Archaea</taxon>
        <taxon>Methanobacteriati</taxon>
        <taxon>Methanobacteriota</taxon>
        <taxon>Stenosarchaea group</taxon>
        <taxon>Halobacteria</taxon>
        <taxon>Halobacteriales</taxon>
        <taxon>Natrialbaceae</taxon>
        <taxon>Natronorubrum</taxon>
    </lineage>
</organism>
<dbReference type="AlphaFoldDB" id="A0A1N6ZVD8"/>
<dbReference type="InterPro" id="IPR005135">
    <property type="entry name" value="Endo/exonuclease/phosphatase"/>
</dbReference>
<evidence type="ECO:0000313" key="4">
    <source>
        <dbReference type="Proteomes" id="UP000185687"/>
    </source>
</evidence>
<dbReference type="STRING" id="588898.BB347_00655"/>
<dbReference type="Pfam" id="PF03372">
    <property type="entry name" value="Exo_endo_phos"/>
    <property type="match status" value="1"/>
</dbReference>